<dbReference type="OrthoDB" id="9086539at2"/>
<feature type="compositionally biased region" description="Basic and acidic residues" evidence="1">
    <location>
        <begin position="338"/>
        <end position="347"/>
    </location>
</feature>
<dbReference type="RefSeq" id="WP_087735056.1">
    <property type="nucleotide sequence ID" value="NZ_CYGY02000030.1"/>
</dbReference>
<accession>A0A1N7S340</accession>
<evidence type="ECO:0000256" key="1">
    <source>
        <dbReference type="SAM" id="MobiDB-lite"/>
    </source>
</evidence>
<proteinExistence type="predicted"/>
<organism evidence="3 4">
    <name type="scientific">Paraburkholderia piptadeniae</name>
    <dbReference type="NCBI Taxonomy" id="1701573"/>
    <lineage>
        <taxon>Bacteria</taxon>
        <taxon>Pseudomonadati</taxon>
        <taxon>Pseudomonadota</taxon>
        <taxon>Betaproteobacteria</taxon>
        <taxon>Burkholderiales</taxon>
        <taxon>Burkholderiaceae</taxon>
        <taxon>Paraburkholderia</taxon>
    </lineage>
</organism>
<gene>
    <name evidence="3" type="ORF">BN2476_300208</name>
</gene>
<dbReference type="EMBL" id="CYGY02000030">
    <property type="protein sequence ID" value="SIT41815.1"/>
    <property type="molecule type" value="Genomic_DNA"/>
</dbReference>
<dbReference type="GO" id="GO:0016887">
    <property type="term" value="F:ATP hydrolysis activity"/>
    <property type="evidence" value="ECO:0007669"/>
    <property type="project" value="InterPro"/>
</dbReference>
<dbReference type="InterPro" id="IPR049945">
    <property type="entry name" value="AAA_22"/>
</dbReference>
<dbReference type="Pfam" id="PF13401">
    <property type="entry name" value="AAA_22"/>
    <property type="match status" value="1"/>
</dbReference>
<name>A0A1N7S340_9BURK</name>
<evidence type="ECO:0000313" key="4">
    <source>
        <dbReference type="Proteomes" id="UP000195569"/>
    </source>
</evidence>
<sequence length="385" mass="43438">MRKGTESRRVEKCPDEILDAPLGVRVKFFKDAIVKHDAFDEALEKMETAIACGLPGTMLVLVGPAGVGKSSLGDELHVRVSEEFFESNPDDKYTIPSVCIEAWSGEDGRFDWKDFYEQILEALQAPLISNTLPEVRRVIAGREFFLPDVTQRRAPTISAYRARLRRSIRERKPLVLFFDEASGIIQSSSVERVRIKSNTLRSMVNSSNTTMIVSGAYDLYDLALQTGQLARRGDVIHVRPYLPHQVESVAKVFYALQEIMPVKGGCKLERFADQIVHQALRTTGLMKKIMTRGIVLSSKLNRPIDEEILSQCYFKPAQWKKLQTDMFDGYLKVEGVQHPEDKRKLVPDEGEEEASDADKAKPKTSNTRRVGRTKPSRGVRGDKHA</sequence>
<evidence type="ECO:0000259" key="2">
    <source>
        <dbReference type="SMART" id="SM00382"/>
    </source>
</evidence>
<dbReference type="Gene3D" id="3.40.50.300">
    <property type="entry name" value="P-loop containing nucleotide triphosphate hydrolases"/>
    <property type="match status" value="1"/>
</dbReference>
<keyword evidence="4" id="KW-1185">Reference proteome</keyword>
<reference evidence="3" key="1">
    <citation type="submission" date="2016-12" db="EMBL/GenBank/DDBJ databases">
        <authorList>
            <person name="Moulin L."/>
        </authorList>
    </citation>
    <scope>NUCLEOTIDE SEQUENCE [LARGE SCALE GENOMIC DNA]</scope>
    <source>
        <strain evidence="3">STM 7183</strain>
    </source>
</reference>
<dbReference type="InterPro" id="IPR003593">
    <property type="entry name" value="AAA+_ATPase"/>
</dbReference>
<dbReference type="SMART" id="SM00382">
    <property type="entry name" value="AAA"/>
    <property type="match status" value="1"/>
</dbReference>
<dbReference type="InterPro" id="IPR027417">
    <property type="entry name" value="P-loop_NTPase"/>
</dbReference>
<comment type="caution">
    <text evidence="3">The sequence shown here is derived from an EMBL/GenBank/DDBJ whole genome shotgun (WGS) entry which is preliminary data.</text>
</comment>
<evidence type="ECO:0000313" key="3">
    <source>
        <dbReference type="EMBL" id="SIT41815.1"/>
    </source>
</evidence>
<dbReference type="SUPFAM" id="SSF52540">
    <property type="entry name" value="P-loop containing nucleoside triphosphate hydrolases"/>
    <property type="match status" value="1"/>
</dbReference>
<feature type="region of interest" description="Disordered" evidence="1">
    <location>
        <begin position="338"/>
        <end position="385"/>
    </location>
</feature>
<dbReference type="AlphaFoldDB" id="A0A1N7S340"/>
<feature type="domain" description="AAA+ ATPase" evidence="2">
    <location>
        <begin position="55"/>
        <end position="242"/>
    </location>
</feature>
<dbReference type="Proteomes" id="UP000195569">
    <property type="component" value="Unassembled WGS sequence"/>
</dbReference>
<protein>
    <recommendedName>
        <fullName evidence="2">AAA+ ATPase domain-containing protein</fullName>
    </recommendedName>
</protein>